<evidence type="ECO:0008006" key="3">
    <source>
        <dbReference type="Google" id="ProtNLM"/>
    </source>
</evidence>
<dbReference type="Proteomes" id="UP000075260">
    <property type="component" value="Unassembled WGS sequence"/>
</dbReference>
<reference evidence="1 2" key="1">
    <citation type="submission" date="2014-02" db="EMBL/GenBank/DDBJ databases">
        <title>The small core and large imbalanced accessory genome model reveals a collaborative survival strategy of Sorangium cellulosum strains in nature.</title>
        <authorList>
            <person name="Han K."/>
            <person name="Peng R."/>
            <person name="Blom J."/>
            <person name="Li Y.-Z."/>
        </authorList>
    </citation>
    <scope>NUCLEOTIDE SEQUENCE [LARGE SCALE GENOMIC DNA]</scope>
    <source>
        <strain evidence="1 2">So0008-312</strain>
    </source>
</reference>
<gene>
    <name evidence="1" type="ORF">BE15_13530</name>
</gene>
<dbReference type="AlphaFoldDB" id="A0A150QKI5"/>
<evidence type="ECO:0000313" key="2">
    <source>
        <dbReference type="Proteomes" id="UP000075260"/>
    </source>
</evidence>
<proteinExistence type="predicted"/>
<protein>
    <recommendedName>
        <fullName evidence="3">Transposase</fullName>
    </recommendedName>
</protein>
<name>A0A150QKI5_SORCE</name>
<sequence length="65" mass="7107">MRFTLYMACVSGLRCNPVLQSLYERLVAAGKPAKLALTACMRKLLTILNAMVKAGRPWSFTAATS</sequence>
<comment type="caution">
    <text evidence="1">The sequence shown here is derived from an EMBL/GenBank/DDBJ whole genome shotgun (WGS) entry which is preliminary data.</text>
</comment>
<evidence type="ECO:0000313" key="1">
    <source>
        <dbReference type="EMBL" id="KYF68515.1"/>
    </source>
</evidence>
<accession>A0A150QKI5</accession>
<dbReference type="EMBL" id="JEMA01000565">
    <property type="protein sequence ID" value="KYF68515.1"/>
    <property type="molecule type" value="Genomic_DNA"/>
</dbReference>
<organism evidence="1 2">
    <name type="scientific">Sorangium cellulosum</name>
    <name type="common">Polyangium cellulosum</name>
    <dbReference type="NCBI Taxonomy" id="56"/>
    <lineage>
        <taxon>Bacteria</taxon>
        <taxon>Pseudomonadati</taxon>
        <taxon>Myxococcota</taxon>
        <taxon>Polyangia</taxon>
        <taxon>Polyangiales</taxon>
        <taxon>Polyangiaceae</taxon>
        <taxon>Sorangium</taxon>
    </lineage>
</organism>